<organism evidence="1 2">
    <name type="scientific">Apiospora marii</name>
    <dbReference type="NCBI Taxonomy" id="335849"/>
    <lineage>
        <taxon>Eukaryota</taxon>
        <taxon>Fungi</taxon>
        <taxon>Dikarya</taxon>
        <taxon>Ascomycota</taxon>
        <taxon>Pezizomycotina</taxon>
        <taxon>Sordariomycetes</taxon>
        <taxon>Xylariomycetidae</taxon>
        <taxon>Amphisphaeriales</taxon>
        <taxon>Apiosporaceae</taxon>
        <taxon>Apiospora</taxon>
    </lineage>
</organism>
<dbReference type="EMBL" id="JAQQWI010000007">
    <property type="protein sequence ID" value="KAK8028280.1"/>
    <property type="molecule type" value="Genomic_DNA"/>
</dbReference>
<name>A0ABR1S8W9_9PEZI</name>
<proteinExistence type="predicted"/>
<evidence type="ECO:0000313" key="2">
    <source>
        <dbReference type="Proteomes" id="UP001396898"/>
    </source>
</evidence>
<keyword evidence="2" id="KW-1185">Reference proteome</keyword>
<evidence type="ECO:0000313" key="1">
    <source>
        <dbReference type="EMBL" id="KAK8028280.1"/>
    </source>
</evidence>
<dbReference type="Proteomes" id="UP001396898">
    <property type="component" value="Unassembled WGS sequence"/>
</dbReference>
<reference evidence="1 2" key="1">
    <citation type="submission" date="2023-01" db="EMBL/GenBank/DDBJ databases">
        <title>Analysis of 21 Apiospora genomes using comparative genomics revels a genus with tremendous synthesis potential of carbohydrate active enzymes and secondary metabolites.</title>
        <authorList>
            <person name="Sorensen T."/>
        </authorList>
    </citation>
    <scope>NUCLEOTIDE SEQUENCE [LARGE SCALE GENOMIC DNA]</scope>
    <source>
        <strain evidence="1 2">CBS 20057</strain>
    </source>
</reference>
<protein>
    <submittedName>
        <fullName evidence="1">Negative acting factor</fullName>
    </submittedName>
</protein>
<sequence>MAQILRLRGSNQFYNPRGWSLFRLAHHRILAFNQPALMESAVWLDQLNEMVPFVRLEKDAHEIKKTCERARSLLENVTVDNVSTDAVKSIRELYELDQTASGWRQRPQWHFRTVAASDLPLDLPLQPITRHVELHGDVWKA</sequence>
<accession>A0ABR1S8W9</accession>
<comment type="caution">
    <text evidence="1">The sequence shown here is derived from an EMBL/GenBank/DDBJ whole genome shotgun (WGS) entry which is preliminary data.</text>
</comment>
<gene>
    <name evidence="1" type="ORF">PG991_005336</name>
</gene>